<evidence type="ECO:0000259" key="2">
    <source>
        <dbReference type="Pfam" id="PF24096"/>
    </source>
</evidence>
<dbReference type="Proteomes" id="UP001449657">
    <property type="component" value="Chromosome"/>
</dbReference>
<dbReference type="InterPro" id="IPR011600">
    <property type="entry name" value="Pept_C14_caspase"/>
</dbReference>
<dbReference type="Pfam" id="PF24096">
    <property type="entry name" value="DUF7379"/>
    <property type="match status" value="1"/>
</dbReference>
<dbReference type="InterPro" id="IPR050452">
    <property type="entry name" value="Metacaspase"/>
</dbReference>
<dbReference type="PANTHER" id="PTHR48104:SF30">
    <property type="entry name" value="METACASPASE-1"/>
    <property type="match status" value="1"/>
</dbReference>
<feature type="domain" description="Peptidase C14 caspase" evidence="1">
    <location>
        <begin position="4"/>
        <end position="269"/>
    </location>
</feature>
<feature type="domain" description="DUF7379" evidence="2">
    <location>
        <begin position="829"/>
        <end position="953"/>
    </location>
</feature>
<organism evidence="3 4">
    <name type="scientific">Chitinophaga caseinilytica</name>
    <dbReference type="NCBI Taxonomy" id="2267521"/>
    <lineage>
        <taxon>Bacteria</taxon>
        <taxon>Pseudomonadati</taxon>
        <taxon>Bacteroidota</taxon>
        <taxon>Chitinophagia</taxon>
        <taxon>Chitinophagales</taxon>
        <taxon>Chitinophagaceae</taxon>
        <taxon>Chitinophaga</taxon>
    </lineage>
</organism>
<gene>
    <name evidence="3" type="ORF">WJU22_12635</name>
</gene>
<dbReference type="EMBL" id="CP150096">
    <property type="protein sequence ID" value="WZN49016.1"/>
    <property type="molecule type" value="Genomic_DNA"/>
</dbReference>
<dbReference type="Gene3D" id="3.40.50.1820">
    <property type="entry name" value="alpha/beta hydrolase"/>
    <property type="match status" value="1"/>
</dbReference>
<dbReference type="InterPro" id="IPR055803">
    <property type="entry name" value="DUF7379"/>
</dbReference>
<keyword evidence="4" id="KW-1185">Reference proteome</keyword>
<reference evidence="3 4" key="1">
    <citation type="submission" date="2024-03" db="EMBL/GenBank/DDBJ databases">
        <title>Chitinophaga caseinilytica sp. nov., a casein hydrolysing bacterium isolated from forest soil.</title>
        <authorList>
            <person name="Lee D.S."/>
            <person name="Han D.M."/>
            <person name="Baek J.H."/>
            <person name="Choi D.G."/>
            <person name="Jeon J.H."/>
            <person name="Jeon C.O."/>
        </authorList>
    </citation>
    <scope>NUCLEOTIDE SEQUENCE [LARGE SCALE GENOMIC DNA]</scope>
    <source>
        <strain evidence="3 4">KACC 19118</strain>
    </source>
</reference>
<accession>A0ABZ2ZE62</accession>
<proteinExistence type="predicted"/>
<dbReference type="Pfam" id="PF00656">
    <property type="entry name" value="Peptidase_C14"/>
    <property type="match status" value="1"/>
</dbReference>
<protein>
    <submittedName>
        <fullName evidence="3">Caspase family protein</fullName>
    </submittedName>
</protein>
<dbReference type="PANTHER" id="PTHR48104">
    <property type="entry name" value="METACASPASE-4"/>
    <property type="match status" value="1"/>
</dbReference>
<dbReference type="InterPro" id="IPR029058">
    <property type="entry name" value="AB_hydrolase_fold"/>
</dbReference>
<evidence type="ECO:0000259" key="1">
    <source>
        <dbReference type="Pfam" id="PF00656"/>
    </source>
</evidence>
<evidence type="ECO:0000313" key="4">
    <source>
        <dbReference type="Proteomes" id="UP001449657"/>
    </source>
</evidence>
<dbReference type="SUPFAM" id="SSF53474">
    <property type="entry name" value="alpha/beta-Hydrolases"/>
    <property type="match status" value="1"/>
</dbReference>
<sequence length="1088" mass="119872">MSVFALLVGVSAYHPDSGVSGLNGCLNDVKAMHDLLRNRFPDDPPGNVRILLNESATRKAVIAAFQEHLCKNTGIRDGDTVLFYYSGHGSHAPSAPEFLALNEDSQAQDETLVLYDSRLPGNFDLADKELALLLSLVPEKAHTVVILDSCHSGSATRSLKTLQHSGLPKFTPDADIPRSLSDYLHADGVNYAQMQRNGKLEVPRSRHLLLAACGRNELAYEDVAARGVFSGWMTRLLQEYSGGLSYAKLHESLYAAIRKNANAQTPQLKIYGGFNPDQFFGRPDSDASAPLLIARFSENEWVVNAGALHGIPADSAAFFRAQVLLYKNAGSAAPDFTTSIIRVGLTDCVLRVPEGADAGARYAASIINLPPRLSIFISGDAVADVKALLPKDPDIYYHTDAGQYFDYRLDTTDGQIKILDNHTGNLVHGVMGVEAEHCHYIGKALAQIGKWRALENMHNPQTAIPKKNIELDVQLMDEDGNWESCTGQEITVDITESRPEIPFRIRLANTSQVEYHVALYHLSPTFSIDKQSPDTDASVLRNGKAIALKCNPLNDFITFMLTEDDVNEETEIFKLVYALFPFSDYFVEESQELKREMVTLDAVKSRGLGDGNKKNFRKDWDTQTLRIRIVRNGQRIQKGKQFDNGLISIKSTSGFGADVAVTPTHNGAKGLNPAQELQSLFDTDAFTFLPVAPPTRGAPVNTVVELTQLENEASLKNAPLEIRVRQPIGENEAVVALTMQNGIVVPLGFLEPDASGDHRMYVHHAPGEPDERRAAGKSPVRALWFCLLKVVFRRDKEIFKLRYLQFPEGEPEYVKNKVAEKIAQSDRILLVIHGIIGNTKSLSANLSSLLTDKKYDCILTFDYENLNTDLEDIAAKLLDRLQENGVSASKPIDILSHSMGGLISRYIIEELGGDKLVKRLIMAGTPNAGSAFGNLEDVRKWTNRVLTLACNYGKQFLGAWGPFLEIVNKGLSAAGLITNTLGQMDVGSDFLLALNKAPKPPIATRYYILAGDSAKYKLEAEDTGLMEKIELAVGKMLYWSTPNDIAVSVDSIQTVPAAYVAESIETSAHHLNYFDYNSSIRILKEMMD</sequence>
<dbReference type="Gene3D" id="3.40.50.1460">
    <property type="match status" value="1"/>
</dbReference>
<evidence type="ECO:0000313" key="3">
    <source>
        <dbReference type="EMBL" id="WZN49016.1"/>
    </source>
</evidence>
<dbReference type="SUPFAM" id="SSF52129">
    <property type="entry name" value="Caspase-like"/>
    <property type="match status" value="1"/>
</dbReference>
<dbReference type="InterPro" id="IPR029030">
    <property type="entry name" value="Caspase-like_dom_sf"/>
</dbReference>
<dbReference type="RefSeq" id="WP_341843591.1">
    <property type="nucleotide sequence ID" value="NZ_CP149792.1"/>
</dbReference>
<name>A0ABZ2ZE62_9BACT</name>